<dbReference type="PRINTS" id="PR00038">
    <property type="entry name" value="HTHLUXR"/>
</dbReference>
<keyword evidence="7" id="KW-1185">Reference proteome</keyword>
<dbReference type="SMART" id="SM00421">
    <property type="entry name" value="HTH_LUXR"/>
    <property type="match status" value="1"/>
</dbReference>
<feature type="transmembrane region" description="Helical" evidence="4">
    <location>
        <begin position="43"/>
        <end position="65"/>
    </location>
</feature>
<keyword evidence="4" id="KW-1133">Transmembrane helix</keyword>
<protein>
    <recommendedName>
        <fullName evidence="5">HTH luxR-type domain-containing protein</fullName>
    </recommendedName>
</protein>
<feature type="transmembrane region" description="Helical" evidence="4">
    <location>
        <begin position="137"/>
        <end position="155"/>
    </location>
</feature>
<dbReference type="InterPro" id="IPR036388">
    <property type="entry name" value="WH-like_DNA-bd_sf"/>
</dbReference>
<gene>
    <name evidence="6" type="ORF">CE91St30_30060</name>
</gene>
<sequence>MHSFFETSRTFTMRYAGLSFYWAWVFLSFNSSDLTAPGGAHEILSVVHIVSSAAAMVTFALAIVFHRRVMACGSRRVGIALFVGSLVACAGTLLYTFPGLVGNNTFSVVGAAVSGLTCSAIVLAWGVVCRDLAAREAVLFTSMTFFGAAVLYLIVSYLGAVASSIVVSLFPVLAAALAAYSLGDRANGRTPAPSPSASAAWTVELGQLLRTGLSWRIIVGLLAALFVCGGMRVYFGDIAPVVYRDPILMTLPLAFGAVVFFIYGIFVSRTSLNLGILYRVAMPLFALALVLIALFGGDNAALAFFMMSTASVLFEVLTWALLVEITRTTHYPPLLIFAVGRLAVHVGIVAGELVAFAMIGNLMVFAILAIGILFVSAGFTFTDRDTTFLFEPPTPEELERLGAVGDGRAIEASAMRGAGAAGSADGAQPESVVDEDLLIRSNLWGRIDAMAKEYGFSPREKEVFALWVTGRGSKYIQETFVISEATVKTHVRHIYEKCDVHNRAELMNKLEEITC</sequence>
<dbReference type="Pfam" id="PF00196">
    <property type="entry name" value="GerE"/>
    <property type="match status" value="1"/>
</dbReference>
<evidence type="ECO:0000259" key="5">
    <source>
        <dbReference type="PROSITE" id="PS50043"/>
    </source>
</evidence>
<keyword evidence="3" id="KW-0804">Transcription</keyword>
<dbReference type="SUPFAM" id="SSF46894">
    <property type="entry name" value="C-terminal effector domain of the bipartite response regulators"/>
    <property type="match status" value="1"/>
</dbReference>
<dbReference type="PROSITE" id="PS50043">
    <property type="entry name" value="HTH_LUXR_2"/>
    <property type="match status" value="1"/>
</dbReference>
<keyword evidence="1" id="KW-0805">Transcription regulation</keyword>
<keyword evidence="4" id="KW-0812">Transmembrane</keyword>
<evidence type="ECO:0000256" key="4">
    <source>
        <dbReference type="SAM" id="Phobius"/>
    </source>
</evidence>
<dbReference type="InterPro" id="IPR000792">
    <property type="entry name" value="Tscrpt_reg_LuxR_C"/>
</dbReference>
<feature type="transmembrane region" description="Helical" evidence="4">
    <location>
        <begin position="161"/>
        <end position="182"/>
    </location>
</feature>
<dbReference type="Proteomes" id="UP001320544">
    <property type="component" value="Chromosome"/>
</dbReference>
<feature type="transmembrane region" description="Helical" evidence="4">
    <location>
        <begin position="109"/>
        <end position="128"/>
    </location>
</feature>
<dbReference type="PANTHER" id="PTHR44688:SF16">
    <property type="entry name" value="DNA-BINDING TRANSCRIPTIONAL ACTIVATOR DEVR_DOSR"/>
    <property type="match status" value="1"/>
</dbReference>
<dbReference type="InterPro" id="IPR016032">
    <property type="entry name" value="Sig_transdc_resp-reg_C-effctor"/>
</dbReference>
<feature type="transmembrane region" description="Helical" evidence="4">
    <location>
        <begin position="217"/>
        <end position="235"/>
    </location>
</feature>
<accession>A0ABN6MKA0</accession>
<reference evidence="6 7" key="1">
    <citation type="submission" date="2022-01" db="EMBL/GenBank/DDBJ databases">
        <title>Novel bile acid biosynthetic pathways are enriched in the microbiome of centenarians.</title>
        <authorList>
            <person name="Sato Y."/>
            <person name="Atarashi K."/>
            <person name="Plichta R.D."/>
            <person name="Arai Y."/>
            <person name="Sasajima S."/>
            <person name="Kearney M.S."/>
            <person name="Suda W."/>
            <person name="Takeshita K."/>
            <person name="Sasaki T."/>
            <person name="Okamoto S."/>
            <person name="Skelly N.A."/>
            <person name="Okamura Y."/>
            <person name="Vlamakis H."/>
            <person name="Li Y."/>
            <person name="Tanoue T."/>
            <person name="Takei H."/>
            <person name="Nittono H."/>
            <person name="Narushima S."/>
            <person name="Irie J."/>
            <person name="Itoh H."/>
            <person name="Moriya K."/>
            <person name="Sugiura Y."/>
            <person name="Suematsu M."/>
            <person name="Moritoki N."/>
            <person name="Shibata S."/>
            <person name="Littman R.D."/>
            <person name="Fischbach A.M."/>
            <person name="Uwamino Y."/>
            <person name="Inoue T."/>
            <person name="Honda A."/>
            <person name="Hattori M."/>
            <person name="Murai T."/>
            <person name="Xavier J.R."/>
            <person name="Hirose N."/>
            <person name="Honda K."/>
        </authorList>
    </citation>
    <scope>NUCLEOTIDE SEQUENCE [LARGE SCALE GENOMIC DNA]</scope>
    <source>
        <strain evidence="6 7">CE91-St30</strain>
    </source>
</reference>
<feature type="domain" description="HTH luxR-type" evidence="5">
    <location>
        <begin position="449"/>
        <end position="514"/>
    </location>
</feature>
<dbReference type="EMBL" id="AP025564">
    <property type="protein sequence ID" value="BDE97673.1"/>
    <property type="molecule type" value="Genomic_DNA"/>
</dbReference>
<dbReference type="Gene3D" id="1.10.10.10">
    <property type="entry name" value="Winged helix-like DNA-binding domain superfamily/Winged helix DNA-binding domain"/>
    <property type="match status" value="1"/>
</dbReference>
<proteinExistence type="predicted"/>
<feature type="transmembrane region" description="Helical" evidence="4">
    <location>
        <begin position="247"/>
        <end position="267"/>
    </location>
</feature>
<feature type="transmembrane region" description="Helical" evidence="4">
    <location>
        <begin position="362"/>
        <end position="381"/>
    </location>
</feature>
<evidence type="ECO:0000313" key="6">
    <source>
        <dbReference type="EMBL" id="BDE97673.1"/>
    </source>
</evidence>
<feature type="transmembrane region" description="Helical" evidence="4">
    <location>
        <begin position="276"/>
        <end position="295"/>
    </location>
</feature>
<evidence type="ECO:0000256" key="3">
    <source>
        <dbReference type="ARBA" id="ARBA00023163"/>
    </source>
</evidence>
<evidence type="ECO:0000256" key="2">
    <source>
        <dbReference type="ARBA" id="ARBA00023125"/>
    </source>
</evidence>
<feature type="transmembrane region" description="Helical" evidence="4">
    <location>
        <begin position="12"/>
        <end position="31"/>
    </location>
</feature>
<keyword evidence="2" id="KW-0238">DNA-binding</keyword>
<evidence type="ECO:0000313" key="7">
    <source>
        <dbReference type="Proteomes" id="UP001320544"/>
    </source>
</evidence>
<feature type="transmembrane region" description="Helical" evidence="4">
    <location>
        <begin position="334"/>
        <end position="356"/>
    </location>
</feature>
<name>A0ABN6MKA0_9ACTN</name>
<organism evidence="6 7">
    <name type="scientific">Raoultibacter timonensis</name>
    <dbReference type="NCBI Taxonomy" id="1907662"/>
    <lineage>
        <taxon>Bacteria</taxon>
        <taxon>Bacillati</taxon>
        <taxon>Actinomycetota</taxon>
        <taxon>Coriobacteriia</taxon>
        <taxon>Eggerthellales</taxon>
        <taxon>Eggerthellaceae</taxon>
        <taxon>Raoultibacter</taxon>
    </lineage>
</organism>
<keyword evidence="4" id="KW-0472">Membrane</keyword>
<dbReference type="CDD" id="cd06170">
    <property type="entry name" value="LuxR_C_like"/>
    <property type="match status" value="1"/>
</dbReference>
<feature type="transmembrane region" description="Helical" evidence="4">
    <location>
        <begin position="77"/>
        <end position="97"/>
    </location>
</feature>
<dbReference type="RefSeq" id="WP_244387062.1">
    <property type="nucleotide sequence ID" value="NZ_AP025564.1"/>
</dbReference>
<evidence type="ECO:0000256" key="1">
    <source>
        <dbReference type="ARBA" id="ARBA00023015"/>
    </source>
</evidence>
<dbReference type="PANTHER" id="PTHR44688">
    <property type="entry name" value="DNA-BINDING TRANSCRIPTIONAL ACTIVATOR DEVR_DOSR"/>
    <property type="match status" value="1"/>
</dbReference>
<feature type="transmembrane region" description="Helical" evidence="4">
    <location>
        <begin position="301"/>
        <end position="322"/>
    </location>
</feature>